<evidence type="ECO:0000256" key="4">
    <source>
        <dbReference type="ARBA" id="ARBA00022840"/>
    </source>
</evidence>
<reference evidence="7" key="1">
    <citation type="submission" date="2021-02" db="EMBL/GenBank/DDBJ databases">
        <authorList>
            <person name="Nowell W R."/>
        </authorList>
    </citation>
    <scope>NUCLEOTIDE SEQUENCE</scope>
    <source>
        <strain evidence="7">Ploen Becks lab</strain>
    </source>
</reference>
<proteinExistence type="predicted"/>
<name>A0A813ZSA0_9BILA</name>
<dbReference type="GO" id="GO:0005524">
    <property type="term" value="F:ATP binding"/>
    <property type="evidence" value="ECO:0007669"/>
    <property type="project" value="UniProtKB-KW"/>
</dbReference>
<dbReference type="GO" id="GO:0140663">
    <property type="term" value="F:ATP-dependent FeS chaperone activity"/>
    <property type="evidence" value="ECO:0007669"/>
    <property type="project" value="InterPro"/>
</dbReference>
<dbReference type="CDD" id="cd02037">
    <property type="entry name" value="Mrp_NBP35"/>
    <property type="match status" value="1"/>
</dbReference>
<dbReference type="Proteomes" id="UP000663879">
    <property type="component" value="Unassembled WGS sequence"/>
</dbReference>
<protein>
    <submittedName>
        <fullName evidence="7">Uncharacterized protein</fullName>
    </submittedName>
</protein>
<comment type="caution">
    <text evidence="7">The sequence shown here is derived from an EMBL/GenBank/DDBJ whole genome shotgun (WGS) entry which is preliminary data.</text>
</comment>
<dbReference type="Gene3D" id="3.40.50.300">
    <property type="entry name" value="P-loop containing nucleotide triphosphate hydrolases"/>
    <property type="match status" value="1"/>
</dbReference>
<keyword evidence="5" id="KW-0408">Iron</keyword>
<evidence type="ECO:0000256" key="6">
    <source>
        <dbReference type="ARBA" id="ARBA00023014"/>
    </source>
</evidence>
<dbReference type="GO" id="GO:0005829">
    <property type="term" value="C:cytosol"/>
    <property type="evidence" value="ECO:0007669"/>
    <property type="project" value="TreeGrafter"/>
</dbReference>
<dbReference type="InterPro" id="IPR019591">
    <property type="entry name" value="Mrp/NBP35_ATP-bd"/>
</dbReference>
<keyword evidence="6" id="KW-0411">Iron-sulfur</keyword>
<sequence length="279" mass="30978">MAGKSENCKGCPNANIRASAKPDEDIPLITEKLNHIKSIIAIMPGKVGVGKSTNSFNIAKKLSSRKIKTLILDMDLSGPSIPRLTNSMDELIFINESGFKPIQIDDFLYSISLGYLENSDDSIVYSSTVKNFILKKILKYCDFSNIEAIIIDTSPNIPDEHLALATYIKPSGEIFVTTPQKLSMDDVRRQISFCKKSGKNILGLIENMKGFECSNCKSINKIYNDTAIENQCKEENILYLGFLPLKSSYAKNSDSGIQIEDPFLSVAVNMIESKMNHNT</sequence>
<dbReference type="EMBL" id="CAJNOC010001964">
    <property type="protein sequence ID" value="CAF0903728.1"/>
    <property type="molecule type" value="Genomic_DNA"/>
</dbReference>
<keyword evidence="1" id="KW-0004">4Fe-4S</keyword>
<keyword evidence="3" id="KW-0547">Nucleotide-binding</keyword>
<evidence type="ECO:0000256" key="1">
    <source>
        <dbReference type="ARBA" id="ARBA00022485"/>
    </source>
</evidence>
<dbReference type="PANTHER" id="PTHR23264:SF35">
    <property type="entry name" value="CYTOSOLIC FE-S CLUSTER ASSEMBLY FACTOR NUBP1"/>
    <property type="match status" value="1"/>
</dbReference>
<keyword evidence="4" id="KW-0067">ATP-binding</keyword>
<evidence type="ECO:0000256" key="2">
    <source>
        <dbReference type="ARBA" id="ARBA00022723"/>
    </source>
</evidence>
<dbReference type="GO" id="GO:0051539">
    <property type="term" value="F:4 iron, 4 sulfur cluster binding"/>
    <property type="evidence" value="ECO:0007669"/>
    <property type="project" value="UniProtKB-KW"/>
</dbReference>
<accession>A0A813ZSA0</accession>
<dbReference type="SUPFAM" id="SSF52540">
    <property type="entry name" value="P-loop containing nucleoside triphosphate hydrolases"/>
    <property type="match status" value="1"/>
</dbReference>
<evidence type="ECO:0000256" key="3">
    <source>
        <dbReference type="ARBA" id="ARBA00022741"/>
    </source>
</evidence>
<evidence type="ECO:0000313" key="7">
    <source>
        <dbReference type="EMBL" id="CAF0903728.1"/>
    </source>
</evidence>
<dbReference type="AlphaFoldDB" id="A0A813ZSA0"/>
<dbReference type="GO" id="GO:0046872">
    <property type="term" value="F:metal ion binding"/>
    <property type="evidence" value="ECO:0007669"/>
    <property type="project" value="UniProtKB-KW"/>
</dbReference>
<evidence type="ECO:0000313" key="8">
    <source>
        <dbReference type="Proteomes" id="UP000663879"/>
    </source>
</evidence>
<dbReference type="InterPro" id="IPR033756">
    <property type="entry name" value="YlxH/NBP35"/>
</dbReference>
<dbReference type="InterPro" id="IPR027417">
    <property type="entry name" value="P-loop_NTPase"/>
</dbReference>
<organism evidence="7 8">
    <name type="scientific">Brachionus calyciflorus</name>
    <dbReference type="NCBI Taxonomy" id="104777"/>
    <lineage>
        <taxon>Eukaryota</taxon>
        <taxon>Metazoa</taxon>
        <taxon>Spiralia</taxon>
        <taxon>Gnathifera</taxon>
        <taxon>Rotifera</taxon>
        <taxon>Eurotatoria</taxon>
        <taxon>Monogononta</taxon>
        <taxon>Pseudotrocha</taxon>
        <taxon>Ploima</taxon>
        <taxon>Brachionidae</taxon>
        <taxon>Brachionus</taxon>
    </lineage>
</organism>
<dbReference type="OrthoDB" id="1741334at2759"/>
<evidence type="ECO:0000256" key="5">
    <source>
        <dbReference type="ARBA" id="ARBA00023004"/>
    </source>
</evidence>
<keyword evidence="8" id="KW-1185">Reference proteome</keyword>
<dbReference type="PANTHER" id="PTHR23264">
    <property type="entry name" value="NUCLEOTIDE-BINDING PROTEIN NBP35 YEAST -RELATED"/>
    <property type="match status" value="1"/>
</dbReference>
<dbReference type="Pfam" id="PF10609">
    <property type="entry name" value="ParA"/>
    <property type="match status" value="1"/>
</dbReference>
<gene>
    <name evidence="7" type="ORF">OXX778_LOCUS11534</name>
</gene>
<keyword evidence="2" id="KW-0479">Metal-binding</keyword>
<dbReference type="GO" id="GO:0016226">
    <property type="term" value="P:iron-sulfur cluster assembly"/>
    <property type="evidence" value="ECO:0007669"/>
    <property type="project" value="InterPro"/>
</dbReference>